<proteinExistence type="predicted"/>
<evidence type="ECO:0000313" key="1">
    <source>
        <dbReference type="EMBL" id="CAG8447223.1"/>
    </source>
</evidence>
<accession>A0ACA9K1X2</accession>
<dbReference type="Proteomes" id="UP000789702">
    <property type="component" value="Unassembled WGS sequence"/>
</dbReference>
<organism evidence="1 2">
    <name type="scientific">Dentiscutata heterogama</name>
    <dbReference type="NCBI Taxonomy" id="1316150"/>
    <lineage>
        <taxon>Eukaryota</taxon>
        <taxon>Fungi</taxon>
        <taxon>Fungi incertae sedis</taxon>
        <taxon>Mucoromycota</taxon>
        <taxon>Glomeromycotina</taxon>
        <taxon>Glomeromycetes</taxon>
        <taxon>Diversisporales</taxon>
        <taxon>Gigasporaceae</taxon>
        <taxon>Dentiscutata</taxon>
    </lineage>
</organism>
<gene>
    <name evidence="1" type="ORF">DHETER_LOCUS639</name>
</gene>
<keyword evidence="2" id="KW-1185">Reference proteome</keyword>
<sequence>MRKLTAKGFIEGIDGYILDMQEWGDINEEQKRHEETQRVMQTKSEELEQAILVIQRQ</sequence>
<name>A0ACA9K1X2_9GLOM</name>
<protein>
    <submittedName>
        <fullName evidence="1">997_t:CDS:1</fullName>
    </submittedName>
</protein>
<evidence type="ECO:0000313" key="2">
    <source>
        <dbReference type="Proteomes" id="UP000789702"/>
    </source>
</evidence>
<comment type="caution">
    <text evidence="1">The sequence shown here is derived from an EMBL/GenBank/DDBJ whole genome shotgun (WGS) entry which is preliminary data.</text>
</comment>
<reference evidence="1" key="1">
    <citation type="submission" date="2021-06" db="EMBL/GenBank/DDBJ databases">
        <authorList>
            <person name="Kallberg Y."/>
            <person name="Tangrot J."/>
            <person name="Rosling A."/>
        </authorList>
    </citation>
    <scope>NUCLEOTIDE SEQUENCE</scope>
    <source>
        <strain evidence="1">IL203A</strain>
    </source>
</reference>
<dbReference type="EMBL" id="CAJVPU010000331">
    <property type="protein sequence ID" value="CAG8447223.1"/>
    <property type="molecule type" value="Genomic_DNA"/>
</dbReference>